<comment type="caution">
    <text evidence="21">The sequence shown here is derived from an EMBL/GenBank/DDBJ whole genome shotgun (WGS) entry which is preliminary data.</text>
</comment>
<evidence type="ECO:0000256" key="11">
    <source>
        <dbReference type="ARBA" id="ARBA00022842"/>
    </source>
</evidence>
<dbReference type="PANTHER" id="PTHR30040">
    <property type="entry name" value="THIAMINE BIOSYNTHESIS LIPOPROTEIN APBE"/>
    <property type="match status" value="1"/>
</dbReference>
<feature type="binding site" evidence="19">
    <location>
        <position position="288"/>
    </location>
    <ligand>
        <name>Mg(2+)</name>
        <dbReference type="ChEBI" id="CHEBI:18420"/>
    </ligand>
</feature>
<dbReference type="PIRSF" id="PIRSF006268">
    <property type="entry name" value="ApbE"/>
    <property type="match status" value="1"/>
</dbReference>
<dbReference type="InterPro" id="IPR003374">
    <property type="entry name" value="ApbE-like_sf"/>
</dbReference>
<keyword evidence="22" id="KW-1185">Reference proteome</keyword>
<dbReference type="PANTHER" id="PTHR30040:SF2">
    <property type="entry name" value="FAD:PROTEIN FMN TRANSFERASE"/>
    <property type="match status" value="1"/>
</dbReference>
<comment type="catalytic activity">
    <reaction evidence="16 18 20">
        <text>L-threonyl-[protein] + FAD = FMN-L-threonyl-[protein] + AMP + H(+)</text>
        <dbReference type="Rhea" id="RHEA:36847"/>
        <dbReference type="Rhea" id="RHEA-COMP:11060"/>
        <dbReference type="Rhea" id="RHEA-COMP:11061"/>
        <dbReference type="ChEBI" id="CHEBI:15378"/>
        <dbReference type="ChEBI" id="CHEBI:30013"/>
        <dbReference type="ChEBI" id="CHEBI:57692"/>
        <dbReference type="ChEBI" id="CHEBI:74257"/>
        <dbReference type="ChEBI" id="CHEBI:456215"/>
        <dbReference type="EC" id="2.7.1.180"/>
    </reaction>
</comment>
<keyword evidence="14 20" id="KW-0449">Lipoprotein</keyword>
<gene>
    <name evidence="21" type="ORF">DET45_11128</name>
</gene>
<keyword evidence="9" id="KW-0732">Signal</keyword>
<evidence type="ECO:0000313" key="22">
    <source>
        <dbReference type="Proteomes" id="UP000246964"/>
    </source>
</evidence>
<dbReference type="RefSeq" id="WP_110076268.1">
    <property type="nucleotide sequence ID" value="NZ_QGTT01000011.1"/>
</dbReference>
<keyword evidence="6 18" id="KW-0285">Flavoprotein</keyword>
<protein>
    <recommendedName>
        <fullName evidence="3 18">FAD:protein FMN transferase</fullName>
        <ecNumber evidence="2 18">2.7.1.180</ecNumber>
    </recommendedName>
    <alternativeName>
        <fullName evidence="15 18">Flavin transferase</fullName>
    </alternativeName>
</protein>
<keyword evidence="11 18" id="KW-0460">Magnesium</keyword>
<dbReference type="PROSITE" id="PS51257">
    <property type="entry name" value="PROKAR_LIPOPROTEIN"/>
    <property type="match status" value="1"/>
</dbReference>
<keyword evidence="10 18" id="KW-0274">FAD</keyword>
<comment type="function">
    <text evidence="20">Flavin transferase that catalyzes the transfer of the FMN moiety of FAD and its covalent binding to the hydroxyl group of a threonine residue in a target flavoprotein.</text>
</comment>
<sequence length="340" mass="37733">MKRLFWLVLVSLMLGLMACSKPVEVKMLSGAAQGTNWHVSVWSDSAIDTERLQEEIEAEFLRIDKMMSNYRQDSIIEQFNRSENPLAIEVGEEIVNLVNIARQVSQATDGCYDLTVKPLFDLWGFSKDLFNAPSETDIQNVIKKIGLSYLASPTQTSLLKKQPELSVDLSSIAQGYSVSRIAKVVESAGITDYLVEIGGEMQTRGHKPDGSFWRIAIERPLPGDRAVHKVIDIKTDDSIAIMTSGTYRHYFDEQGQRYSHILDARTGKPVTHSTLSVTVLHDDPTQADAWSTALLCLGESDAIRVANEYGIAAFIVTEEKGSLIESSSNAWNTMKNIGVN</sequence>
<dbReference type="InterPro" id="IPR024932">
    <property type="entry name" value="ApbE"/>
</dbReference>
<evidence type="ECO:0000256" key="8">
    <source>
        <dbReference type="ARBA" id="ARBA00022723"/>
    </source>
</evidence>
<name>A0A317Q571_9GAMM</name>
<keyword evidence="7 18" id="KW-0808">Transferase</keyword>
<keyword evidence="12" id="KW-0472">Membrane</keyword>
<evidence type="ECO:0000256" key="17">
    <source>
        <dbReference type="ARBA" id="ARBA00060485"/>
    </source>
</evidence>
<keyword evidence="13" id="KW-0564">Palmitate</keyword>
<dbReference type="Gene3D" id="3.10.520.10">
    <property type="entry name" value="ApbE-like domains"/>
    <property type="match status" value="1"/>
</dbReference>
<evidence type="ECO:0000256" key="9">
    <source>
        <dbReference type="ARBA" id="ARBA00022729"/>
    </source>
</evidence>
<dbReference type="AlphaFoldDB" id="A0A317Q571"/>
<organism evidence="21 22">
    <name type="scientific">Pseudidiomarina maritima</name>
    <dbReference type="NCBI Taxonomy" id="519453"/>
    <lineage>
        <taxon>Bacteria</taxon>
        <taxon>Pseudomonadati</taxon>
        <taxon>Pseudomonadota</taxon>
        <taxon>Gammaproteobacteria</taxon>
        <taxon>Alteromonadales</taxon>
        <taxon>Idiomarinaceae</taxon>
        <taxon>Pseudidiomarina</taxon>
    </lineage>
</organism>
<dbReference type="GO" id="GO:0016740">
    <property type="term" value="F:transferase activity"/>
    <property type="evidence" value="ECO:0007669"/>
    <property type="project" value="UniProtKB-UniRule"/>
</dbReference>
<dbReference type="Proteomes" id="UP000246964">
    <property type="component" value="Unassembled WGS sequence"/>
</dbReference>
<evidence type="ECO:0000256" key="5">
    <source>
        <dbReference type="ARBA" id="ARBA00022519"/>
    </source>
</evidence>
<evidence type="ECO:0000256" key="13">
    <source>
        <dbReference type="ARBA" id="ARBA00023139"/>
    </source>
</evidence>
<accession>A0A317Q571</accession>
<comment type="similarity">
    <text evidence="1 18 20">Belongs to the ApbE family.</text>
</comment>
<proteinExistence type="inferred from homology"/>
<keyword evidence="4" id="KW-1003">Cell membrane</keyword>
<dbReference type="FunFam" id="3.10.520.10:FF:000001">
    <property type="entry name" value="FAD:protein FMN transferase"/>
    <property type="match status" value="1"/>
</dbReference>
<keyword evidence="8 18" id="KW-0479">Metal-binding</keyword>
<evidence type="ECO:0000256" key="6">
    <source>
        <dbReference type="ARBA" id="ARBA00022630"/>
    </source>
</evidence>
<dbReference type="EMBL" id="QGTT01000011">
    <property type="protein sequence ID" value="PWW11359.1"/>
    <property type="molecule type" value="Genomic_DNA"/>
</dbReference>
<feature type="binding site" evidence="19">
    <location>
        <position position="292"/>
    </location>
    <ligand>
        <name>Mg(2+)</name>
        <dbReference type="ChEBI" id="CHEBI:18420"/>
    </ligand>
</feature>
<evidence type="ECO:0000256" key="12">
    <source>
        <dbReference type="ARBA" id="ARBA00023136"/>
    </source>
</evidence>
<evidence type="ECO:0000256" key="1">
    <source>
        <dbReference type="ARBA" id="ARBA00008282"/>
    </source>
</evidence>
<dbReference type="EC" id="2.7.1.180" evidence="2 18"/>
<evidence type="ECO:0000313" key="21">
    <source>
        <dbReference type="EMBL" id="PWW11359.1"/>
    </source>
</evidence>
<comment type="cofactor">
    <cofactor evidence="19">
        <name>Mg(2+)</name>
        <dbReference type="ChEBI" id="CHEBI:18420"/>
    </cofactor>
    <cofactor evidence="19">
        <name>Mn(2+)</name>
        <dbReference type="ChEBI" id="CHEBI:29035"/>
    </cofactor>
    <text evidence="19">Magnesium. Can also use manganese.</text>
</comment>
<reference evidence="21 22" key="1">
    <citation type="submission" date="2018-05" db="EMBL/GenBank/DDBJ databases">
        <title>Freshwater and sediment microbial communities from various areas in North America, analyzing microbe dynamics in response to fracking.</title>
        <authorList>
            <person name="Lamendella R."/>
        </authorList>
    </citation>
    <scope>NUCLEOTIDE SEQUENCE [LARGE SCALE GENOMIC DNA]</scope>
    <source>
        <strain evidence="21 22">125B1</strain>
    </source>
</reference>
<dbReference type="OrthoDB" id="9778595at2"/>
<evidence type="ECO:0000256" key="19">
    <source>
        <dbReference type="PIRSR" id="PIRSR006268-2"/>
    </source>
</evidence>
<evidence type="ECO:0000256" key="15">
    <source>
        <dbReference type="ARBA" id="ARBA00031306"/>
    </source>
</evidence>
<dbReference type="Pfam" id="PF02424">
    <property type="entry name" value="ApbE"/>
    <property type="match status" value="1"/>
</dbReference>
<evidence type="ECO:0000256" key="4">
    <source>
        <dbReference type="ARBA" id="ARBA00022475"/>
    </source>
</evidence>
<evidence type="ECO:0000256" key="10">
    <source>
        <dbReference type="ARBA" id="ARBA00022827"/>
    </source>
</evidence>
<dbReference type="GO" id="GO:0046872">
    <property type="term" value="F:metal ion binding"/>
    <property type="evidence" value="ECO:0007669"/>
    <property type="project" value="UniProtKB-UniRule"/>
</dbReference>
<feature type="binding site" evidence="19">
    <location>
        <position position="171"/>
    </location>
    <ligand>
        <name>Mg(2+)</name>
        <dbReference type="ChEBI" id="CHEBI:18420"/>
    </ligand>
</feature>
<comment type="subcellular location">
    <subcellularLocation>
        <location evidence="17 20">Cell inner membrane</location>
        <topology evidence="17 20">Lipid-anchor</topology>
        <orientation evidence="17 20">Periplasmic side</orientation>
    </subcellularLocation>
</comment>
<evidence type="ECO:0000256" key="14">
    <source>
        <dbReference type="ARBA" id="ARBA00023288"/>
    </source>
</evidence>
<evidence type="ECO:0000256" key="20">
    <source>
        <dbReference type="RuleBase" id="RU363002"/>
    </source>
</evidence>
<keyword evidence="5 20" id="KW-0997">Cell inner membrane</keyword>
<dbReference type="GO" id="GO:0005886">
    <property type="term" value="C:plasma membrane"/>
    <property type="evidence" value="ECO:0007669"/>
    <property type="project" value="UniProtKB-SubCell"/>
</dbReference>
<evidence type="ECO:0000256" key="3">
    <source>
        <dbReference type="ARBA" id="ARBA00016337"/>
    </source>
</evidence>
<evidence type="ECO:0000256" key="2">
    <source>
        <dbReference type="ARBA" id="ARBA00011955"/>
    </source>
</evidence>
<evidence type="ECO:0000256" key="16">
    <source>
        <dbReference type="ARBA" id="ARBA00048540"/>
    </source>
</evidence>
<evidence type="ECO:0000256" key="7">
    <source>
        <dbReference type="ARBA" id="ARBA00022679"/>
    </source>
</evidence>
<evidence type="ECO:0000256" key="18">
    <source>
        <dbReference type="PIRNR" id="PIRNR006268"/>
    </source>
</evidence>
<dbReference type="SUPFAM" id="SSF143631">
    <property type="entry name" value="ApbE-like"/>
    <property type="match status" value="1"/>
</dbReference>